<gene>
    <name evidence="2" type="ORF">Cob_v003499</name>
</gene>
<dbReference type="Proteomes" id="UP000014480">
    <property type="component" value="Unassembled WGS sequence"/>
</dbReference>
<feature type="region of interest" description="Disordered" evidence="1">
    <location>
        <begin position="1"/>
        <end position="51"/>
    </location>
</feature>
<accession>A0A484G2L6</accession>
<keyword evidence="3" id="KW-1185">Reference proteome</keyword>
<reference evidence="3" key="2">
    <citation type="journal article" date="2019" name="Mol. Plant Microbe Interact.">
        <title>Genome sequence resources for four phytopathogenic fungi from the Colletotrichum orbiculare species complex.</title>
        <authorList>
            <person name="Gan P."/>
            <person name="Tsushima A."/>
            <person name="Narusaka M."/>
            <person name="Narusaka Y."/>
            <person name="Takano Y."/>
            <person name="Kubo Y."/>
            <person name="Shirasu K."/>
        </authorList>
    </citation>
    <scope>GENOME REANNOTATION</scope>
    <source>
        <strain evidence="3">104-T / ATCC 96160 / CBS 514.97 / LARS 414 / MAFF 240422</strain>
    </source>
</reference>
<comment type="caution">
    <text evidence="2">The sequence shown here is derived from an EMBL/GenBank/DDBJ whole genome shotgun (WGS) entry which is preliminary data.</text>
</comment>
<reference evidence="3" key="1">
    <citation type="journal article" date="2013" name="New Phytol.">
        <title>Comparative genomic and transcriptomic analyses reveal the hemibiotrophic stage shift of Colletotrichum fungi.</title>
        <authorList>
            <person name="Gan P."/>
            <person name="Ikeda K."/>
            <person name="Irieda H."/>
            <person name="Narusaka M."/>
            <person name="O'Connell R.J."/>
            <person name="Narusaka Y."/>
            <person name="Takano Y."/>
            <person name="Kubo Y."/>
            <person name="Shirasu K."/>
        </authorList>
    </citation>
    <scope>NUCLEOTIDE SEQUENCE [LARGE SCALE GENOMIC DNA]</scope>
    <source>
        <strain evidence="3">104-T / ATCC 96160 / CBS 514.97 / LARS 414 / MAFF 240422</strain>
    </source>
</reference>
<dbReference type="AlphaFoldDB" id="A0A484G2L6"/>
<protein>
    <submittedName>
        <fullName evidence="2">Uncharacterized protein</fullName>
    </submittedName>
</protein>
<proteinExistence type="predicted"/>
<sequence>MRFRNAEHADRLAQSDSQGIGTVVGTIGPLGTRSPQRPMLRTNKVGQGVSGVDRPPLCSVGVVLCVLVYSILSGSLTSPRESASSVHPPRRT</sequence>
<dbReference type="EMBL" id="AMCV02000005">
    <property type="protein sequence ID" value="TDZ23777.1"/>
    <property type="molecule type" value="Genomic_DNA"/>
</dbReference>
<evidence type="ECO:0000256" key="1">
    <source>
        <dbReference type="SAM" id="MobiDB-lite"/>
    </source>
</evidence>
<evidence type="ECO:0000313" key="2">
    <source>
        <dbReference type="EMBL" id="TDZ23777.1"/>
    </source>
</evidence>
<name>A0A484G2L6_COLOR</name>
<evidence type="ECO:0000313" key="3">
    <source>
        <dbReference type="Proteomes" id="UP000014480"/>
    </source>
</evidence>
<feature type="compositionally biased region" description="Basic and acidic residues" evidence="1">
    <location>
        <begin position="1"/>
        <end position="13"/>
    </location>
</feature>
<organism evidence="2 3">
    <name type="scientific">Colletotrichum orbiculare (strain 104-T / ATCC 96160 / CBS 514.97 / LARS 414 / MAFF 240422)</name>
    <name type="common">Cucumber anthracnose fungus</name>
    <name type="synonym">Colletotrichum lagenarium</name>
    <dbReference type="NCBI Taxonomy" id="1213857"/>
    <lineage>
        <taxon>Eukaryota</taxon>
        <taxon>Fungi</taxon>
        <taxon>Dikarya</taxon>
        <taxon>Ascomycota</taxon>
        <taxon>Pezizomycotina</taxon>
        <taxon>Sordariomycetes</taxon>
        <taxon>Hypocreomycetidae</taxon>
        <taxon>Glomerellales</taxon>
        <taxon>Glomerellaceae</taxon>
        <taxon>Colletotrichum</taxon>
        <taxon>Colletotrichum orbiculare species complex</taxon>
    </lineage>
</organism>